<comment type="similarity">
    <text evidence="2">Belongs to the TUBGCP family.</text>
</comment>
<evidence type="ECO:0000313" key="7">
    <source>
        <dbReference type="EnsemblMetazoa" id="RPRC009711-PA"/>
    </source>
</evidence>
<dbReference type="Proteomes" id="UP000015103">
    <property type="component" value="Unassembled WGS sequence"/>
</dbReference>
<organism evidence="7 8">
    <name type="scientific">Rhodnius prolixus</name>
    <name type="common">Triatomid bug</name>
    <dbReference type="NCBI Taxonomy" id="13249"/>
    <lineage>
        <taxon>Eukaryota</taxon>
        <taxon>Metazoa</taxon>
        <taxon>Ecdysozoa</taxon>
        <taxon>Arthropoda</taxon>
        <taxon>Hexapoda</taxon>
        <taxon>Insecta</taxon>
        <taxon>Pterygota</taxon>
        <taxon>Neoptera</taxon>
        <taxon>Paraneoptera</taxon>
        <taxon>Hemiptera</taxon>
        <taxon>Heteroptera</taxon>
        <taxon>Panheteroptera</taxon>
        <taxon>Cimicomorpha</taxon>
        <taxon>Reduviidae</taxon>
        <taxon>Triatominae</taxon>
        <taxon>Rhodnius</taxon>
    </lineage>
</organism>
<dbReference type="EMBL" id="ACPB03005873">
    <property type="status" value="NOT_ANNOTATED_CDS"/>
    <property type="molecule type" value="Genomic_DNA"/>
</dbReference>
<dbReference type="VEuPathDB" id="VectorBase:RPRC009711"/>
<dbReference type="GO" id="GO:0005874">
    <property type="term" value="C:microtubule"/>
    <property type="evidence" value="ECO:0007669"/>
    <property type="project" value="UniProtKB-KW"/>
</dbReference>
<dbReference type="HOGENOM" id="CLU_2471855_0_0_1"/>
<dbReference type="GO" id="GO:0043015">
    <property type="term" value="F:gamma-tubulin binding"/>
    <property type="evidence" value="ECO:0007669"/>
    <property type="project" value="InterPro"/>
</dbReference>
<evidence type="ECO:0000259" key="6">
    <source>
        <dbReference type="Pfam" id="PF04130"/>
    </source>
</evidence>
<dbReference type="EnsemblMetazoa" id="RPRC009711-RA">
    <property type="protein sequence ID" value="RPRC009711-PA"/>
    <property type="gene ID" value="RPRC009711"/>
</dbReference>
<evidence type="ECO:0000256" key="3">
    <source>
        <dbReference type="ARBA" id="ARBA00022490"/>
    </source>
</evidence>
<evidence type="ECO:0000313" key="8">
    <source>
        <dbReference type="Proteomes" id="UP000015103"/>
    </source>
</evidence>
<accession>T1I091</accession>
<feature type="domain" description="Gamma tubulin complex component C-terminal" evidence="6">
    <location>
        <begin position="5"/>
        <end position="79"/>
    </location>
</feature>
<proteinExistence type="inferred from homology"/>
<comment type="subcellular location">
    <subcellularLocation>
        <location evidence="1">Cytoplasm</location>
        <location evidence="1">Cytoskeleton</location>
    </subcellularLocation>
</comment>
<sequence>MYSVYLTDNTELIGNIEFVLPSGSMHSGDVIENVQIVSKIKWPLLYLFSPHVMDNYNTIFRFLLRLKKAQVDIHSVWMDVNHYNNIRL</sequence>
<dbReference type="InParanoid" id="T1I091"/>
<dbReference type="Gene3D" id="1.20.120.1900">
    <property type="entry name" value="Gamma-tubulin complex, C-terminal domain"/>
    <property type="match status" value="1"/>
</dbReference>
<keyword evidence="8" id="KW-1185">Reference proteome</keyword>
<evidence type="ECO:0000256" key="4">
    <source>
        <dbReference type="ARBA" id="ARBA00022701"/>
    </source>
</evidence>
<evidence type="ECO:0000256" key="1">
    <source>
        <dbReference type="ARBA" id="ARBA00004245"/>
    </source>
</evidence>
<dbReference type="STRING" id="13249.T1I091"/>
<dbReference type="AlphaFoldDB" id="T1I091"/>
<keyword evidence="5" id="KW-0206">Cytoskeleton</keyword>
<protein>
    <submittedName>
        <fullName evidence="7">GCP_C_terminal domain-containing protein</fullName>
    </submittedName>
</protein>
<dbReference type="InterPro" id="IPR042241">
    <property type="entry name" value="GCP_C_sf"/>
</dbReference>
<name>T1I091_RHOPR</name>
<evidence type="ECO:0000256" key="5">
    <source>
        <dbReference type="ARBA" id="ARBA00023212"/>
    </source>
</evidence>
<keyword evidence="3" id="KW-0963">Cytoplasm</keyword>
<reference evidence="7" key="1">
    <citation type="submission" date="2015-05" db="UniProtKB">
        <authorList>
            <consortium name="EnsemblMetazoa"/>
        </authorList>
    </citation>
    <scope>IDENTIFICATION</scope>
</reference>
<keyword evidence="4" id="KW-0493">Microtubule</keyword>
<dbReference type="Pfam" id="PF04130">
    <property type="entry name" value="GCP_C_terminal"/>
    <property type="match status" value="1"/>
</dbReference>
<evidence type="ECO:0000256" key="2">
    <source>
        <dbReference type="ARBA" id="ARBA00010337"/>
    </source>
</evidence>
<dbReference type="InterPro" id="IPR040457">
    <property type="entry name" value="GCP_C"/>
</dbReference>